<accession>A0A815IKZ1</accession>
<sequence length="71" mass="8366">MKMSETKVRIDEYIPTKGLLYFNEELKYVVSKPKIMPLKSITLEKLETLQNDAQEKLKQQEKLGQEFSPTF</sequence>
<evidence type="ECO:0008006" key="4">
    <source>
        <dbReference type="Google" id="ProtNLM"/>
    </source>
</evidence>
<dbReference type="Proteomes" id="UP000681722">
    <property type="component" value="Unassembled WGS sequence"/>
</dbReference>
<organism evidence="1 3">
    <name type="scientific">Didymodactylos carnosus</name>
    <dbReference type="NCBI Taxonomy" id="1234261"/>
    <lineage>
        <taxon>Eukaryota</taxon>
        <taxon>Metazoa</taxon>
        <taxon>Spiralia</taxon>
        <taxon>Gnathifera</taxon>
        <taxon>Rotifera</taxon>
        <taxon>Eurotatoria</taxon>
        <taxon>Bdelloidea</taxon>
        <taxon>Philodinida</taxon>
        <taxon>Philodinidae</taxon>
        <taxon>Didymodactylos</taxon>
    </lineage>
</organism>
<dbReference type="PANTHER" id="PTHR28596">
    <property type="entry name" value="BBSOME-INTERACTING PROTEIN 1"/>
    <property type="match status" value="1"/>
</dbReference>
<dbReference type="AlphaFoldDB" id="A0A815IKZ1"/>
<reference evidence="1" key="1">
    <citation type="submission" date="2021-02" db="EMBL/GenBank/DDBJ databases">
        <authorList>
            <person name="Nowell W R."/>
        </authorList>
    </citation>
    <scope>NUCLEOTIDE SEQUENCE</scope>
</reference>
<dbReference type="PANTHER" id="PTHR28596:SF1">
    <property type="entry name" value="BBSOME-INTERACTING PROTEIN 1"/>
    <property type="match status" value="1"/>
</dbReference>
<dbReference type="GO" id="GO:0097500">
    <property type="term" value="P:receptor localization to non-motile cilium"/>
    <property type="evidence" value="ECO:0007669"/>
    <property type="project" value="TreeGrafter"/>
</dbReference>
<dbReference type="OrthoDB" id="2154978at2759"/>
<dbReference type="EMBL" id="CAJNOQ010015840">
    <property type="protein sequence ID" value="CAF1369744.1"/>
    <property type="molecule type" value="Genomic_DNA"/>
</dbReference>
<proteinExistence type="predicted"/>
<dbReference type="GO" id="GO:0060271">
    <property type="term" value="P:cilium assembly"/>
    <property type="evidence" value="ECO:0007669"/>
    <property type="project" value="InterPro"/>
</dbReference>
<dbReference type="EMBL" id="CAJOBC010074768">
    <property type="protein sequence ID" value="CAF4254943.1"/>
    <property type="molecule type" value="Genomic_DNA"/>
</dbReference>
<evidence type="ECO:0000313" key="3">
    <source>
        <dbReference type="Proteomes" id="UP000663829"/>
    </source>
</evidence>
<dbReference type="GO" id="GO:0034464">
    <property type="term" value="C:BBSome"/>
    <property type="evidence" value="ECO:0007669"/>
    <property type="project" value="InterPro"/>
</dbReference>
<keyword evidence="3" id="KW-1185">Reference proteome</keyword>
<name>A0A815IKZ1_9BILA</name>
<dbReference type="InterPro" id="IPR028233">
    <property type="entry name" value="BBIP10"/>
</dbReference>
<protein>
    <recommendedName>
        <fullName evidence="4">BBSome-interacting protein 1</fullName>
    </recommendedName>
</protein>
<dbReference type="Pfam" id="PF14777">
    <property type="entry name" value="BBIP10"/>
    <property type="match status" value="1"/>
</dbReference>
<dbReference type="Proteomes" id="UP000663829">
    <property type="component" value="Unassembled WGS sequence"/>
</dbReference>
<evidence type="ECO:0000313" key="2">
    <source>
        <dbReference type="EMBL" id="CAF4254943.1"/>
    </source>
</evidence>
<evidence type="ECO:0000313" key="1">
    <source>
        <dbReference type="EMBL" id="CAF1369744.1"/>
    </source>
</evidence>
<gene>
    <name evidence="1" type="ORF">GPM918_LOCUS31794</name>
    <name evidence="2" type="ORF">SRO942_LOCUS32448</name>
</gene>
<comment type="caution">
    <text evidence="1">The sequence shown here is derived from an EMBL/GenBank/DDBJ whole genome shotgun (WGS) entry which is preliminary data.</text>
</comment>